<evidence type="ECO:0000256" key="3">
    <source>
        <dbReference type="ARBA" id="ARBA00022741"/>
    </source>
</evidence>
<comment type="similarity">
    <text evidence="1 15">Belongs to the helicase family. RecG subfamily.</text>
</comment>
<evidence type="ECO:0000259" key="17">
    <source>
        <dbReference type="PROSITE" id="PS51194"/>
    </source>
</evidence>
<dbReference type="NCBIfam" id="NF008168">
    <property type="entry name" value="PRK10917.2-2"/>
    <property type="match status" value="1"/>
</dbReference>
<dbReference type="InterPro" id="IPR027417">
    <property type="entry name" value="P-loop_NTPase"/>
</dbReference>
<dbReference type="InterPro" id="IPR014001">
    <property type="entry name" value="Helicase_ATP-bd"/>
</dbReference>
<keyword evidence="4 15" id="KW-0227">DNA damage</keyword>
<keyword evidence="11" id="KW-0413">Isomerase</keyword>
<dbReference type="Gene3D" id="3.40.50.300">
    <property type="entry name" value="P-loop containing nucleotide triphosphate hydrolases"/>
    <property type="match status" value="2"/>
</dbReference>
<dbReference type="Pfam" id="PF19833">
    <property type="entry name" value="RecG_dom3_C"/>
    <property type="match status" value="1"/>
</dbReference>
<dbReference type="InterPro" id="IPR011545">
    <property type="entry name" value="DEAD/DEAH_box_helicase_dom"/>
</dbReference>
<dbReference type="SMART" id="SM00487">
    <property type="entry name" value="DEXDc"/>
    <property type="match status" value="1"/>
</dbReference>
<dbReference type="CDD" id="cd04488">
    <property type="entry name" value="RecG_wedge_OBF"/>
    <property type="match status" value="1"/>
</dbReference>
<feature type="domain" description="Helicase C-terminal" evidence="17">
    <location>
        <begin position="477"/>
        <end position="630"/>
    </location>
</feature>
<dbReference type="OrthoDB" id="9804325at2"/>
<feature type="domain" description="Helicase ATP-binding" evidence="16">
    <location>
        <begin position="286"/>
        <end position="451"/>
    </location>
</feature>
<dbReference type="CDD" id="cd17992">
    <property type="entry name" value="DEXHc_RecG"/>
    <property type="match status" value="1"/>
</dbReference>
<evidence type="ECO:0000256" key="9">
    <source>
        <dbReference type="ARBA" id="ARBA00023172"/>
    </source>
</evidence>
<dbReference type="SUPFAM" id="SSF50249">
    <property type="entry name" value="Nucleic acid-binding proteins"/>
    <property type="match status" value="1"/>
</dbReference>
<keyword evidence="10 15" id="KW-0234">DNA repair</keyword>
<comment type="catalytic activity">
    <reaction evidence="14 15">
        <text>ATP + H2O = ADP + phosphate + H(+)</text>
        <dbReference type="Rhea" id="RHEA:13065"/>
        <dbReference type="ChEBI" id="CHEBI:15377"/>
        <dbReference type="ChEBI" id="CHEBI:15378"/>
        <dbReference type="ChEBI" id="CHEBI:30616"/>
        <dbReference type="ChEBI" id="CHEBI:43474"/>
        <dbReference type="ChEBI" id="CHEBI:456216"/>
        <dbReference type="EC" id="5.6.2.4"/>
    </reaction>
</comment>
<dbReference type="Gene3D" id="2.40.50.140">
    <property type="entry name" value="Nucleic acid-binding proteins"/>
    <property type="match status" value="1"/>
</dbReference>
<protein>
    <recommendedName>
        <fullName evidence="2 15">ATP-dependent DNA helicase RecG</fullName>
        <ecNumber evidence="13 15">5.6.2.4</ecNumber>
    </recommendedName>
</protein>
<dbReference type="FunFam" id="3.40.50.300:FF:000391">
    <property type="entry name" value="ATP-dependent DNA helicase RecG"/>
    <property type="match status" value="1"/>
</dbReference>
<evidence type="ECO:0000313" key="18">
    <source>
        <dbReference type="EMBL" id="RKS85226.1"/>
    </source>
</evidence>
<name>A0A495RD85_9GAMM</name>
<dbReference type="Pfam" id="PF00271">
    <property type="entry name" value="Helicase_C"/>
    <property type="match status" value="1"/>
</dbReference>
<evidence type="ECO:0000256" key="2">
    <source>
        <dbReference type="ARBA" id="ARBA00017846"/>
    </source>
</evidence>
<keyword evidence="8" id="KW-0238">DNA-binding</keyword>
<evidence type="ECO:0000256" key="14">
    <source>
        <dbReference type="ARBA" id="ARBA00048988"/>
    </source>
</evidence>
<dbReference type="PROSITE" id="PS51192">
    <property type="entry name" value="HELICASE_ATP_BIND_1"/>
    <property type="match status" value="1"/>
</dbReference>
<dbReference type="GO" id="GO:0043138">
    <property type="term" value="F:3'-5' DNA helicase activity"/>
    <property type="evidence" value="ECO:0007669"/>
    <property type="project" value="UniProtKB-EC"/>
</dbReference>
<comment type="function">
    <text evidence="15">Plays a critical role in recombination and DNA repair. Helps process Holliday junction intermediates to mature products by catalyzing branch migration. Has replication fork regression activity, unwinds stalled or blocked replication forks to make a HJ that can be resolved. Has a DNA unwinding activity characteristic of a DNA helicase with 3'-5' polarity.</text>
</comment>
<comment type="caution">
    <text evidence="18">The sequence shown here is derived from an EMBL/GenBank/DDBJ whole genome shotgun (WGS) entry which is preliminary data.</text>
</comment>
<dbReference type="PANTHER" id="PTHR47964">
    <property type="entry name" value="ATP-DEPENDENT DNA HELICASE HOMOLOG RECG, CHLOROPLASTIC"/>
    <property type="match status" value="1"/>
</dbReference>
<keyword evidence="9 15" id="KW-0233">DNA recombination</keyword>
<dbReference type="NCBIfam" id="NF008163">
    <property type="entry name" value="PRK10917.1-1"/>
    <property type="match status" value="1"/>
</dbReference>
<gene>
    <name evidence="18" type="ORF">DES39_1736</name>
</gene>
<dbReference type="EC" id="5.6.2.4" evidence="13 15"/>
<evidence type="ECO:0000256" key="15">
    <source>
        <dbReference type="RuleBase" id="RU363016"/>
    </source>
</evidence>
<keyword evidence="6 15" id="KW-0347">Helicase</keyword>
<accession>A0A495RD85</accession>
<dbReference type="Gene3D" id="1.10.150.20">
    <property type="entry name" value="5' to 3' exonuclease, C-terminal subdomain"/>
    <property type="match status" value="1"/>
</dbReference>
<keyword evidence="5 15" id="KW-0378">Hydrolase</keyword>
<evidence type="ECO:0000256" key="1">
    <source>
        <dbReference type="ARBA" id="ARBA00007504"/>
    </source>
</evidence>
<dbReference type="InterPro" id="IPR012340">
    <property type="entry name" value="NA-bd_OB-fold"/>
</dbReference>
<evidence type="ECO:0000256" key="13">
    <source>
        <dbReference type="ARBA" id="ARBA00034808"/>
    </source>
</evidence>
<sequence>MSYKRLLSHLTISHLPGLGDALAKKFNHLGIYTIRDLLLHLPMRYEDRSTSKQIAQLSIGEHTTIEGQIIKTELIQAKRRMLICTVKDETGIIQLRFMNFYPTMKQSMAMGKWIKAYGEVKASKTYYEMIHPQIQIREAAQSFDDSQSERYTPIYATTFGLTQTMLRKFIHLALALLNRNPSAELIPAAFIKALPSVEESLTIVHQPPLDVDITQLELAEHPAKKRLIFEELLAYHLSMQITKSHNQSQQATPCVVTNDYIKPFLQALPFSPTNAQQRVVQEIWQDMAKHIPMMRLVQGDVGSGKTLVAALAALGALENQKQVVLMAPTEILAEQHAINFSHWFEPLGLSVNLLSGKLTAKKKRECYEAVAAGQTDILIGTHAVFVEQVKFAHLGLVIIDEQHRFGVDQRLTLWEKGIKDNIHPHQLIMTATPIPRTLAMTVYADLDVSTIDELPPGRTPITTVVLPNTRRYEVIERIEQACLSGKQVYWVCTLVEESDILAAQAAEVAYEELQALLPTVHVGLIHGKMKPSQKQAVMQNFKQGLIQLLVATTVIEVGVDVPNASLMVIENAERLGLSQLHQLRGRVGRGSEASHCVLMYQTPLSKVTKARLNVMRDSNDGFVIAQKDLEIRGGGEILGTRQVGIADFKVVDLMRDQHLIRLIQSVSIDMLANHPASVISLVNSWLPAKTKYINA</sequence>
<evidence type="ECO:0000313" key="19">
    <source>
        <dbReference type="Proteomes" id="UP000278542"/>
    </source>
</evidence>
<dbReference type="GO" id="GO:0016887">
    <property type="term" value="F:ATP hydrolysis activity"/>
    <property type="evidence" value="ECO:0007669"/>
    <property type="project" value="RHEA"/>
</dbReference>
<dbReference type="InterPro" id="IPR047112">
    <property type="entry name" value="RecG/Mfd"/>
</dbReference>
<evidence type="ECO:0000256" key="7">
    <source>
        <dbReference type="ARBA" id="ARBA00022840"/>
    </source>
</evidence>
<evidence type="ECO:0000256" key="11">
    <source>
        <dbReference type="ARBA" id="ARBA00023235"/>
    </source>
</evidence>
<dbReference type="Proteomes" id="UP000278542">
    <property type="component" value="Unassembled WGS sequence"/>
</dbReference>
<keyword evidence="7 15" id="KW-0067">ATP-binding</keyword>
<dbReference type="NCBIfam" id="TIGR00643">
    <property type="entry name" value="recG"/>
    <property type="match status" value="1"/>
</dbReference>
<evidence type="ECO:0000256" key="6">
    <source>
        <dbReference type="ARBA" id="ARBA00022806"/>
    </source>
</evidence>
<dbReference type="SMART" id="SM00490">
    <property type="entry name" value="HELICc"/>
    <property type="match status" value="1"/>
</dbReference>
<dbReference type="GO" id="GO:0006310">
    <property type="term" value="P:DNA recombination"/>
    <property type="evidence" value="ECO:0007669"/>
    <property type="project" value="UniProtKB-UniRule"/>
</dbReference>
<dbReference type="InterPro" id="IPR004609">
    <property type="entry name" value="ATP-dep_DNA_helicase_RecG"/>
</dbReference>
<dbReference type="AlphaFoldDB" id="A0A495RD85"/>
<dbReference type="GO" id="GO:0003677">
    <property type="term" value="F:DNA binding"/>
    <property type="evidence" value="ECO:0007669"/>
    <property type="project" value="UniProtKB-KW"/>
</dbReference>
<dbReference type="InterPro" id="IPR001650">
    <property type="entry name" value="Helicase_C-like"/>
</dbReference>
<dbReference type="EMBL" id="RBWY01000003">
    <property type="protein sequence ID" value="RKS85226.1"/>
    <property type="molecule type" value="Genomic_DNA"/>
</dbReference>
<keyword evidence="19" id="KW-1185">Reference proteome</keyword>
<comment type="catalytic activity">
    <reaction evidence="12 15">
        <text>Couples ATP hydrolysis with the unwinding of duplex DNA by translocating in the 3'-5' direction.</text>
        <dbReference type="EC" id="5.6.2.4"/>
    </reaction>
</comment>
<dbReference type="Pfam" id="PF00270">
    <property type="entry name" value="DEAD"/>
    <property type="match status" value="1"/>
</dbReference>
<reference evidence="18 19" key="1">
    <citation type="submission" date="2018-10" db="EMBL/GenBank/DDBJ databases">
        <title>Genomic Encyclopedia of Type Strains, Phase IV (KMG-IV): sequencing the most valuable type-strain genomes for metagenomic binning, comparative biology and taxonomic classification.</title>
        <authorList>
            <person name="Goeker M."/>
        </authorList>
    </citation>
    <scope>NUCLEOTIDE SEQUENCE [LARGE SCALE GENOMIC DNA]</scope>
    <source>
        <strain evidence="18 19">DSM 22228</strain>
    </source>
</reference>
<dbReference type="GO" id="GO:0005524">
    <property type="term" value="F:ATP binding"/>
    <property type="evidence" value="ECO:0007669"/>
    <property type="project" value="UniProtKB-KW"/>
</dbReference>
<dbReference type="SUPFAM" id="SSF52540">
    <property type="entry name" value="P-loop containing nucleoside triphosphate hydrolases"/>
    <property type="match status" value="2"/>
</dbReference>
<keyword evidence="3 15" id="KW-0547">Nucleotide-binding</keyword>
<dbReference type="NCBIfam" id="NF008165">
    <property type="entry name" value="PRK10917.1-3"/>
    <property type="match status" value="1"/>
</dbReference>
<evidence type="ECO:0000256" key="5">
    <source>
        <dbReference type="ARBA" id="ARBA00022801"/>
    </source>
</evidence>
<evidence type="ECO:0000256" key="8">
    <source>
        <dbReference type="ARBA" id="ARBA00023125"/>
    </source>
</evidence>
<dbReference type="InterPro" id="IPR045562">
    <property type="entry name" value="RecG_dom3_C"/>
</dbReference>
<dbReference type="RefSeq" id="WP_121145378.1">
    <property type="nucleotide sequence ID" value="NZ_RBWY01000003.1"/>
</dbReference>
<dbReference type="GO" id="GO:0006281">
    <property type="term" value="P:DNA repair"/>
    <property type="evidence" value="ECO:0007669"/>
    <property type="project" value="UniProtKB-UniRule"/>
</dbReference>
<dbReference type="PROSITE" id="PS51194">
    <property type="entry name" value="HELICASE_CTER"/>
    <property type="match status" value="1"/>
</dbReference>
<dbReference type="InterPro" id="IPR033454">
    <property type="entry name" value="RecG_wedge"/>
</dbReference>
<dbReference type="PANTHER" id="PTHR47964:SF1">
    <property type="entry name" value="ATP-DEPENDENT DNA HELICASE HOMOLOG RECG, CHLOROPLASTIC"/>
    <property type="match status" value="1"/>
</dbReference>
<evidence type="ECO:0000256" key="4">
    <source>
        <dbReference type="ARBA" id="ARBA00022763"/>
    </source>
</evidence>
<organism evidence="18 19">
    <name type="scientific">Orbus hercynius</name>
    <dbReference type="NCBI Taxonomy" id="593135"/>
    <lineage>
        <taxon>Bacteria</taxon>
        <taxon>Pseudomonadati</taxon>
        <taxon>Pseudomonadota</taxon>
        <taxon>Gammaproteobacteria</taxon>
        <taxon>Orbales</taxon>
        <taxon>Orbaceae</taxon>
        <taxon>Orbus</taxon>
    </lineage>
</organism>
<dbReference type="Pfam" id="PF17191">
    <property type="entry name" value="RecG_wedge"/>
    <property type="match status" value="1"/>
</dbReference>
<evidence type="ECO:0000256" key="12">
    <source>
        <dbReference type="ARBA" id="ARBA00034617"/>
    </source>
</evidence>
<proteinExistence type="inferred from homology"/>
<evidence type="ECO:0000256" key="10">
    <source>
        <dbReference type="ARBA" id="ARBA00023204"/>
    </source>
</evidence>
<evidence type="ECO:0000259" key="16">
    <source>
        <dbReference type="PROSITE" id="PS51192"/>
    </source>
</evidence>